<keyword evidence="9" id="KW-1185">Reference proteome</keyword>
<feature type="domain" description="MYND-type" evidence="7">
    <location>
        <begin position="6"/>
        <end position="44"/>
    </location>
</feature>
<accession>A0AAD9JAX5</accession>
<proteinExistence type="predicted"/>
<protein>
    <recommendedName>
        <fullName evidence="10">MYND-type domain-containing protein</fullName>
    </recommendedName>
</protein>
<feature type="domain" description="Ubiquitin-like" evidence="6">
    <location>
        <begin position="159"/>
        <end position="208"/>
    </location>
</feature>
<dbReference type="Pfam" id="PF01753">
    <property type="entry name" value="zf-MYND"/>
    <property type="match status" value="1"/>
</dbReference>
<evidence type="ECO:0008006" key="10">
    <source>
        <dbReference type="Google" id="ProtNLM"/>
    </source>
</evidence>
<dbReference type="InterPro" id="IPR000626">
    <property type="entry name" value="Ubiquitin-like_dom"/>
</dbReference>
<evidence type="ECO:0000313" key="9">
    <source>
        <dbReference type="Proteomes" id="UP001208570"/>
    </source>
</evidence>
<dbReference type="CDD" id="cd14278">
    <property type="entry name" value="UBA_NAC_like"/>
    <property type="match status" value="1"/>
</dbReference>
<evidence type="ECO:0000313" key="8">
    <source>
        <dbReference type="EMBL" id="KAK2148925.1"/>
    </source>
</evidence>
<keyword evidence="1" id="KW-0479">Metal-binding</keyword>
<evidence type="ECO:0000256" key="3">
    <source>
        <dbReference type="ARBA" id="ARBA00022833"/>
    </source>
</evidence>
<dbReference type="InterPro" id="IPR002893">
    <property type="entry name" value="Znf_MYND"/>
</dbReference>
<sequence length="274" mass="31175">MDVVKCHVCFKHNSVMKRFSRCQKIYYCSRECQIKDWPIHKTVCSLKMQECSLSNHGKNIWIDSDFNSHLGDSVCEKVHKDPAKSVQTSSAVIGCRNVIHPQAVSDRIQQSNPHQSNIREPPQEDIMKPNQVESARSTYLHDNMIMTDVPVIVSSQPFTTITVKANKEKLSINLQTSWSQSQIMKMIAHRTQIPLDKLKLIHKGKMVKRRELPDVVKNKAVFQAIGEQAESEAGLEARDVEVLMKQLSVERNEAIKALRQEGDVLDAILCFANK</sequence>
<evidence type="ECO:0000256" key="5">
    <source>
        <dbReference type="SAM" id="MobiDB-lite"/>
    </source>
</evidence>
<dbReference type="Pfam" id="PF00240">
    <property type="entry name" value="ubiquitin"/>
    <property type="match status" value="1"/>
</dbReference>
<dbReference type="PROSITE" id="PS50865">
    <property type="entry name" value="ZF_MYND_2"/>
    <property type="match status" value="1"/>
</dbReference>
<dbReference type="Gene3D" id="6.10.140.2220">
    <property type="match status" value="1"/>
</dbReference>
<evidence type="ECO:0000259" key="7">
    <source>
        <dbReference type="PROSITE" id="PS50865"/>
    </source>
</evidence>
<dbReference type="PROSITE" id="PS50053">
    <property type="entry name" value="UBIQUITIN_2"/>
    <property type="match status" value="1"/>
</dbReference>
<keyword evidence="3" id="KW-0862">Zinc</keyword>
<dbReference type="Gene3D" id="3.10.20.90">
    <property type="entry name" value="Phosphatidylinositol 3-kinase Catalytic Subunit, Chain A, domain 1"/>
    <property type="match status" value="1"/>
</dbReference>
<organism evidence="8 9">
    <name type="scientific">Paralvinella palmiformis</name>
    <dbReference type="NCBI Taxonomy" id="53620"/>
    <lineage>
        <taxon>Eukaryota</taxon>
        <taxon>Metazoa</taxon>
        <taxon>Spiralia</taxon>
        <taxon>Lophotrochozoa</taxon>
        <taxon>Annelida</taxon>
        <taxon>Polychaeta</taxon>
        <taxon>Sedentaria</taxon>
        <taxon>Canalipalpata</taxon>
        <taxon>Terebellida</taxon>
        <taxon>Terebelliformia</taxon>
        <taxon>Alvinellidae</taxon>
        <taxon>Paralvinella</taxon>
    </lineage>
</organism>
<evidence type="ECO:0000256" key="1">
    <source>
        <dbReference type="ARBA" id="ARBA00022723"/>
    </source>
</evidence>
<evidence type="ECO:0000256" key="4">
    <source>
        <dbReference type="PROSITE-ProRule" id="PRU00134"/>
    </source>
</evidence>
<dbReference type="AlphaFoldDB" id="A0AAD9JAX5"/>
<keyword evidence="2 4" id="KW-0863">Zinc-finger</keyword>
<name>A0AAD9JAX5_9ANNE</name>
<dbReference type="InterPro" id="IPR029071">
    <property type="entry name" value="Ubiquitin-like_domsf"/>
</dbReference>
<evidence type="ECO:0000256" key="2">
    <source>
        <dbReference type="ARBA" id="ARBA00022771"/>
    </source>
</evidence>
<dbReference type="Gene3D" id="1.10.8.10">
    <property type="entry name" value="DNA helicase RuvA subunit, C-terminal domain"/>
    <property type="match status" value="1"/>
</dbReference>
<feature type="region of interest" description="Disordered" evidence="5">
    <location>
        <begin position="107"/>
        <end position="126"/>
    </location>
</feature>
<dbReference type="SUPFAM" id="SSF54236">
    <property type="entry name" value="Ubiquitin-like"/>
    <property type="match status" value="1"/>
</dbReference>
<dbReference type="GO" id="GO:0008270">
    <property type="term" value="F:zinc ion binding"/>
    <property type="evidence" value="ECO:0007669"/>
    <property type="project" value="UniProtKB-KW"/>
</dbReference>
<dbReference type="EMBL" id="JAODUP010000474">
    <property type="protein sequence ID" value="KAK2148925.1"/>
    <property type="molecule type" value="Genomic_DNA"/>
</dbReference>
<dbReference type="SUPFAM" id="SSF144232">
    <property type="entry name" value="HIT/MYND zinc finger-like"/>
    <property type="match status" value="1"/>
</dbReference>
<reference evidence="8" key="1">
    <citation type="journal article" date="2023" name="Mol. Biol. Evol.">
        <title>Third-Generation Sequencing Reveals the Adaptive Role of the Epigenome in Three Deep-Sea Polychaetes.</title>
        <authorList>
            <person name="Perez M."/>
            <person name="Aroh O."/>
            <person name="Sun Y."/>
            <person name="Lan Y."/>
            <person name="Juniper S.K."/>
            <person name="Young C.R."/>
            <person name="Angers B."/>
            <person name="Qian P.Y."/>
        </authorList>
    </citation>
    <scope>NUCLEOTIDE SEQUENCE</scope>
    <source>
        <strain evidence="8">P08H-3</strain>
    </source>
</reference>
<gene>
    <name evidence="8" type="ORF">LSH36_474g00012</name>
</gene>
<dbReference type="Proteomes" id="UP001208570">
    <property type="component" value="Unassembled WGS sequence"/>
</dbReference>
<evidence type="ECO:0000259" key="6">
    <source>
        <dbReference type="PROSITE" id="PS50053"/>
    </source>
</evidence>
<comment type="caution">
    <text evidence="8">The sequence shown here is derived from an EMBL/GenBank/DDBJ whole genome shotgun (WGS) entry which is preliminary data.</text>
</comment>
<feature type="compositionally biased region" description="Polar residues" evidence="5">
    <location>
        <begin position="107"/>
        <end position="118"/>
    </location>
</feature>